<keyword evidence="7" id="KW-0862">Zinc</keyword>
<evidence type="ECO:0000313" key="15">
    <source>
        <dbReference type="Proteomes" id="UP000019132"/>
    </source>
</evidence>
<dbReference type="EC" id="2.7.1.67" evidence="2"/>
<evidence type="ECO:0000256" key="1">
    <source>
        <dbReference type="ARBA" id="ARBA00001686"/>
    </source>
</evidence>
<protein>
    <recommendedName>
        <fullName evidence="2">1-phosphatidylinositol 4-kinase</fullName>
        <ecNumber evidence="2">2.7.1.67</ecNumber>
    </recommendedName>
</protein>
<evidence type="ECO:0000256" key="4">
    <source>
        <dbReference type="ARBA" id="ARBA00022723"/>
    </source>
</evidence>
<keyword evidence="5 8" id="KW-0863">Zinc-finger</keyword>
<dbReference type="PROSITE" id="PS50186">
    <property type="entry name" value="DEP"/>
    <property type="match status" value="1"/>
</dbReference>
<dbReference type="SUPFAM" id="SSF57903">
    <property type="entry name" value="FYVE/PHD zinc finger"/>
    <property type="match status" value="1"/>
</dbReference>
<dbReference type="Gene3D" id="1.10.10.10">
    <property type="entry name" value="Winged helix-like DNA-binding domain superfamily/Winged helix DNA-binding domain"/>
    <property type="match status" value="1"/>
</dbReference>
<dbReference type="Gene3D" id="1.10.1070.11">
    <property type="entry name" value="Phosphatidylinositol 3-/4-kinase, catalytic domain"/>
    <property type="match status" value="1"/>
</dbReference>
<dbReference type="VEuPathDB" id="FungiDB:PYU1_G013624"/>
<evidence type="ECO:0000256" key="2">
    <source>
        <dbReference type="ARBA" id="ARBA00012169"/>
    </source>
</evidence>
<dbReference type="InterPro" id="IPR000403">
    <property type="entry name" value="PI3/4_kinase_cat_dom"/>
</dbReference>
<dbReference type="EnsemblProtists" id="PYU1_T013653">
    <property type="protein sequence ID" value="PYU1_T013653"/>
    <property type="gene ID" value="PYU1_G013624"/>
</dbReference>
<feature type="domain" description="DEP" evidence="12">
    <location>
        <begin position="876"/>
        <end position="945"/>
    </location>
</feature>
<dbReference type="Pfam" id="PF01363">
    <property type="entry name" value="FYVE"/>
    <property type="match status" value="1"/>
</dbReference>
<evidence type="ECO:0000259" key="11">
    <source>
        <dbReference type="PROSITE" id="PS50178"/>
    </source>
</evidence>
<name>K3X8V4_GLOUD</name>
<dbReference type="PROSITE" id="PS50290">
    <property type="entry name" value="PI3_4_KINASE_3"/>
    <property type="match status" value="1"/>
</dbReference>
<keyword evidence="6" id="KW-0418">Kinase</keyword>
<dbReference type="FunFam" id="1.10.1070.11:FF:000016">
    <property type="entry name" value="PIK1p Phosphatidylinositol 4-kinase"/>
    <property type="match status" value="1"/>
</dbReference>
<dbReference type="GO" id="GO:0005737">
    <property type="term" value="C:cytoplasm"/>
    <property type="evidence" value="ECO:0007669"/>
    <property type="project" value="TreeGrafter"/>
</dbReference>
<evidence type="ECO:0000256" key="6">
    <source>
        <dbReference type="ARBA" id="ARBA00022777"/>
    </source>
</evidence>
<dbReference type="InterPro" id="IPR015433">
    <property type="entry name" value="PI3/4_kinase"/>
</dbReference>
<dbReference type="InterPro" id="IPR018936">
    <property type="entry name" value="PI3/4_kinase_CS"/>
</dbReference>
<dbReference type="InterPro" id="IPR036388">
    <property type="entry name" value="WH-like_DNA-bd_sf"/>
</dbReference>
<dbReference type="CDD" id="cd05168">
    <property type="entry name" value="PI4Kc_III_beta"/>
    <property type="match status" value="1"/>
</dbReference>
<dbReference type="PANTHER" id="PTHR10048">
    <property type="entry name" value="PHOSPHATIDYLINOSITOL KINASE"/>
    <property type="match status" value="1"/>
</dbReference>
<dbReference type="Gene3D" id="3.30.40.10">
    <property type="entry name" value="Zinc/RING finger domain, C3HC4 (zinc finger)"/>
    <property type="match status" value="1"/>
</dbReference>
<dbReference type="InterPro" id="IPR036390">
    <property type="entry name" value="WH_DNA-bd_sf"/>
</dbReference>
<reference evidence="15" key="2">
    <citation type="submission" date="2010-04" db="EMBL/GenBank/DDBJ databases">
        <authorList>
            <person name="Buell R."/>
            <person name="Hamilton J."/>
            <person name="Hostetler J."/>
        </authorList>
    </citation>
    <scope>NUCLEOTIDE SEQUENCE [LARGE SCALE GENOMIC DNA]</scope>
    <source>
        <strain evidence="15">DAOM:BR144</strain>
    </source>
</reference>
<dbReference type="STRING" id="431595.K3X8V4"/>
<dbReference type="SMART" id="SM00064">
    <property type="entry name" value="FYVE"/>
    <property type="match status" value="1"/>
</dbReference>
<feature type="compositionally biased region" description="Basic residues" evidence="9">
    <location>
        <begin position="784"/>
        <end position="796"/>
    </location>
</feature>
<reference evidence="15" key="1">
    <citation type="journal article" date="2010" name="Genome Biol.">
        <title>Genome sequence of the necrotrophic plant pathogen Pythium ultimum reveals original pathogenicity mechanisms and effector repertoire.</title>
        <authorList>
            <person name="Levesque C.A."/>
            <person name="Brouwer H."/>
            <person name="Cano L."/>
            <person name="Hamilton J.P."/>
            <person name="Holt C."/>
            <person name="Huitema E."/>
            <person name="Raffaele S."/>
            <person name="Robideau G.P."/>
            <person name="Thines M."/>
            <person name="Win J."/>
            <person name="Zerillo M.M."/>
            <person name="Beakes G.W."/>
            <person name="Boore J.L."/>
            <person name="Busam D."/>
            <person name="Dumas B."/>
            <person name="Ferriera S."/>
            <person name="Fuerstenberg S.I."/>
            <person name="Gachon C.M."/>
            <person name="Gaulin E."/>
            <person name="Govers F."/>
            <person name="Grenville-Briggs L."/>
            <person name="Horner N."/>
            <person name="Hostetler J."/>
            <person name="Jiang R.H."/>
            <person name="Johnson J."/>
            <person name="Krajaejun T."/>
            <person name="Lin H."/>
            <person name="Meijer H.J."/>
            <person name="Moore B."/>
            <person name="Morris P."/>
            <person name="Phuntmart V."/>
            <person name="Puiu D."/>
            <person name="Shetty J."/>
            <person name="Stajich J.E."/>
            <person name="Tripathy S."/>
            <person name="Wawra S."/>
            <person name="van West P."/>
            <person name="Whitty B.R."/>
            <person name="Coutinho P.M."/>
            <person name="Henrissat B."/>
            <person name="Martin F."/>
            <person name="Thomas P.D."/>
            <person name="Tyler B.M."/>
            <person name="De Vries R.P."/>
            <person name="Kamoun S."/>
            <person name="Yandell M."/>
            <person name="Tisserat N."/>
            <person name="Buell C.R."/>
        </authorList>
    </citation>
    <scope>NUCLEOTIDE SEQUENCE</scope>
    <source>
        <strain evidence="15">DAOM:BR144</strain>
    </source>
</reference>
<dbReference type="PROSITE" id="PS50178">
    <property type="entry name" value="ZF_FYVE"/>
    <property type="match status" value="1"/>
</dbReference>
<evidence type="ECO:0000313" key="14">
    <source>
        <dbReference type="EnsemblProtists" id="PYU1_T013653"/>
    </source>
</evidence>
<dbReference type="InterPro" id="IPR017455">
    <property type="entry name" value="Znf_FYVE-rel"/>
</dbReference>
<evidence type="ECO:0000259" key="10">
    <source>
        <dbReference type="PROSITE" id="PS50003"/>
    </source>
</evidence>
<dbReference type="EMBL" id="GL376597">
    <property type="status" value="NOT_ANNOTATED_CDS"/>
    <property type="molecule type" value="Genomic_DNA"/>
</dbReference>
<comment type="catalytic activity">
    <reaction evidence="1">
        <text>a 1,2-diacyl-sn-glycero-3-phospho-(1D-myo-inositol) + ATP = a 1,2-diacyl-sn-glycero-3-phospho-(1D-myo-inositol 4-phosphate) + ADP + H(+)</text>
        <dbReference type="Rhea" id="RHEA:19877"/>
        <dbReference type="ChEBI" id="CHEBI:15378"/>
        <dbReference type="ChEBI" id="CHEBI:30616"/>
        <dbReference type="ChEBI" id="CHEBI:57880"/>
        <dbReference type="ChEBI" id="CHEBI:58178"/>
        <dbReference type="ChEBI" id="CHEBI:456216"/>
        <dbReference type="EC" id="2.7.1.67"/>
    </reaction>
</comment>
<reference evidence="14" key="3">
    <citation type="submission" date="2015-02" db="UniProtKB">
        <authorList>
            <consortium name="EnsemblProtists"/>
        </authorList>
    </citation>
    <scope>IDENTIFICATION</scope>
    <source>
        <strain evidence="14">DAOM BR144</strain>
    </source>
</reference>
<evidence type="ECO:0000256" key="8">
    <source>
        <dbReference type="PROSITE-ProRule" id="PRU00091"/>
    </source>
</evidence>
<dbReference type="Proteomes" id="UP000019132">
    <property type="component" value="Unassembled WGS sequence"/>
</dbReference>
<feature type="region of interest" description="Disordered" evidence="9">
    <location>
        <begin position="918"/>
        <end position="1051"/>
    </location>
</feature>
<evidence type="ECO:0000256" key="7">
    <source>
        <dbReference type="ARBA" id="ARBA00022833"/>
    </source>
</evidence>
<dbReference type="CDD" id="cd15760">
    <property type="entry name" value="FYVE_scVPS27p_like"/>
    <property type="match status" value="1"/>
</dbReference>
<organism evidence="14 15">
    <name type="scientific">Globisporangium ultimum (strain ATCC 200006 / CBS 805.95 / DAOM BR144)</name>
    <name type="common">Pythium ultimum</name>
    <dbReference type="NCBI Taxonomy" id="431595"/>
    <lineage>
        <taxon>Eukaryota</taxon>
        <taxon>Sar</taxon>
        <taxon>Stramenopiles</taxon>
        <taxon>Oomycota</taxon>
        <taxon>Peronosporomycetes</taxon>
        <taxon>Pythiales</taxon>
        <taxon>Pythiaceae</taxon>
        <taxon>Globisporangium</taxon>
    </lineage>
</organism>
<dbReference type="OMA" id="VEAMCEY"/>
<dbReference type="PROSITE" id="PS50003">
    <property type="entry name" value="PH_DOMAIN"/>
    <property type="match status" value="1"/>
</dbReference>
<dbReference type="GO" id="GO:0008270">
    <property type="term" value="F:zinc ion binding"/>
    <property type="evidence" value="ECO:0007669"/>
    <property type="project" value="UniProtKB-KW"/>
</dbReference>
<feature type="compositionally biased region" description="Low complexity" evidence="9">
    <location>
        <begin position="1007"/>
        <end position="1018"/>
    </location>
</feature>
<dbReference type="PROSITE" id="PS00915">
    <property type="entry name" value="PI3_4_KINASE_1"/>
    <property type="match status" value="1"/>
</dbReference>
<dbReference type="Pfam" id="PF00454">
    <property type="entry name" value="PI3_PI4_kinase"/>
    <property type="match status" value="1"/>
</dbReference>
<dbReference type="Gene3D" id="3.30.1010.10">
    <property type="entry name" value="Phosphatidylinositol 3-kinase Catalytic Subunit, Chain A, domain 4"/>
    <property type="match status" value="1"/>
</dbReference>
<dbReference type="SUPFAM" id="SSF46785">
    <property type="entry name" value="Winged helix' DNA-binding domain"/>
    <property type="match status" value="1"/>
</dbReference>
<feature type="region of interest" description="Disordered" evidence="9">
    <location>
        <begin position="28"/>
        <end position="101"/>
    </location>
</feature>
<dbReference type="InterPro" id="IPR013083">
    <property type="entry name" value="Znf_RING/FYVE/PHD"/>
</dbReference>
<keyword evidence="15" id="KW-1185">Reference proteome</keyword>
<dbReference type="GO" id="GO:0048015">
    <property type="term" value="P:phosphatidylinositol-mediated signaling"/>
    <property type="evidence" value="ECO:0007669"/>
    <property type="project" value="TreeGrafter"/>
</dbReference>
<dbReference type="HOGENOM" id="CLU_253879_0_0_1"/>
<dbReference type="GO" id="GO:0046854">
    <property type="term" value="P:phosphatidylinositol phosphate biosynthetic process"/>
    <property type="evidence" value="ECO:0007669"/>
    <property type="project" value="InterPro"/>
</dbReference>
<dbReference type="GO" id="GO:0004430">
    <property type="term" value="F:1-phosphatidylinositol 4-kinase activity"/>
    <property type="evidence" value="ECO:0007669"/>
    <property type="project" value="UniProtKB-EC"/>
</dbReference>
<feature type="domain" description="PI3K/PI4K catalytic" evidence="13">
    <location>
        <begin position="1122"/>
        <end position="1396"/>
    </location>
</feature>
<dbReference type="InterPro" id="IPR011011">
    <property type="entry name" value="Znf_FYVE_PHD"/>
</dbReference>
<dbReference type="SMART" id="SM00146">
    <property type="entry name" value="PI3Kc"/>
    <property type="match status" value="1"/>
</dbReference>
<dbReference type="GO" id="GO:0016020">
    <property type="term" value="C:membrane"/>
    <property type="evidence" value="ECO:0007669"/>
    <property type="project" value="TreeGrafter"/>
</dbReference>
<evidence type="ECO:0000259" key="12">
    <source>
        <dbReference type="PROSITE" id="PS50186"/>
    </source>
</evidence>
<dbReference type="eggNOG" id="KOG0903">
    <property type="taxonomic scope" value="Eukaryota"/>
</dbReference>
<feature type="compositionally biased region" description="Polar residues" evidence="9">
    <location>
        <begin position="1028"/>
        <end position="1038"/>
    </location>
</feature>
<dbReference type="InterPro" id="IPR057754">
    <property type="entry name" value="PI4-kinase_beta/PIK1_cat"/>
</dbReference>
<feature type="region of interest" description="Disordered" evidence="9">
    <location>
        <begin position="731"/>
        <end position="801"/>
    </location>
</feature>
<dbReference type="eggNOG" id="KOG1818">
    <property type="taxonomic scope" value="Eukaryota"/>
</dbReference>
<dbReference type="InterPro" id="IPR000591">
    <property type="entry name" value="DEP_dom"/>
</dbReference>
<dbReference type="InParanoid" id="K3X8V4"/>
<dbReference type="InterPro" id="IPR001849">
    <property type="entry name" value="PH_domain"/>
</dbReference>
<dbReference type="InterPro" id="IPR000306">
    <property type="entry name" value="Znf_FYVE"/>
</dbReference>
<dbReference type="PANTHER" id="PTHR10048:SF22">
    <property type="entry name" value="PHOSPHATIDYLINOSITOL 4-KINASE BETA"/>
    <property type="match status" value="1"/>
</dbReference>
<evidence type="ECO:0000256" key="9">
    <source>
        <dbReference type="SAM" id="MobiDB-lite"/>
    </source>
</evidence>
<dbReference type="SUPFAM" id="SSF50729">
    <property type="entry name" value="PH domain-like"/>
    <property type="match status" value="1"/>
</dbReference>
<feature type="domain" description="FYVE-type" evidence="11">
    <location>
        <begin position="258"/>
        <end position="309"/>
    </location>
</feature>
<keyword evidence="4" id="KW-0479">Metal-binding</keyword>
<dbReference type="InterPro" id="IPR036940">
    <property type="entry name" value="PI3/4_kinase_cat_sf"/>
</dbReference>
<feature type="compositionally biased region" description="Low complexity" evidence="9">
    <location>
        <begin position="72"/>
        <end position="84"/>
    </location>
</feature>
<keyword evidence="3" id="KW-0808">Transferase</keyword>
<dbReference type="InterPro" id="IPR011009">
    <property type="entry name" value="Kinase-like_dom_sf"/>
</dbReference>
<evidence type="ECO:0000259" key="13">
    <source>
        <dbReference type="PROSITE" id="PS50290"/>
    </source>
</evidence>
<proteinExistence type="predicted"/>
<feature type="domain" description="PH" evidence="10">
    <location>
        <begin position="173"/>
        <end position="208"/>
    </location>
</feature>
<accession>K3X8V4</accession>
<dbReference type="SUPFAM" id="SSF56112">
    <property type="entry name" value="Protein kinase-like (PK-like)"/>
    <property type="match status" value="1"/>
</dbReference>
<feature type="compositionally biased region" description="Polar residues" evidence="9">
    <location>
        <begin position="85"/>
        <end position="96"/>
    </location>
</feature>
<evidence type="ECO:0000256" key="5">
    <source>
        <dbReference type="ARBA" id="ARBA00022771"/>
    </source>
</evidence>
<evidence type="ECO:0000256" key="3">
    <source>
        <dbReference type="ARBA" id="ARBA00022679"/>
    </source>
</evidence>
<feature type="compositionally biased region" description="Polar residues" evidence="9">
    <location>
        <begin position="960"/>
        <end position="979"/>
    </location>
</feature>
<sequence>MAAQESGMAGVVVMEAGSAAHVDYDDVDTIDVDGDSDKGSSAADVDADEAKSAAANDEAPSTGPEQSDDRNSSSSQQQQRSSESGRSTNTTTSDSGNALGAEQDGFGMKGYLSMRDEGLTYHRMKRFYCRCVGLNFCRFSTREAASALINAAFSAEVHKVESWDGKGLWHTYRNSFKLYFTNGAVFNIDADSEDDKKKWLAYVRTALKGAEESITKLKTQTEIYPNILLLSLGNLGLADKKHAPPKFKNQPTCCHPKCNLRFDSAKRQHHCRNCGGSVCSDHSLRSATLRHYSINDSVRLCTGCYRVQRFMVWLSMILQRLSTAQVEGVKKPALSKADEEEVEALQTLLSDPAFGISDIIQVLHLHRHGCDEAYALAVNKLLELSTTNLPDFEFFLPEFFQLWLTVDWARNNIKAALLFRVVCYAAQLHIRFATSLYWLARAAVDDSCGWGFGQSELLIPEYLFRKFSLCKLLMINLEMQISQSDWSFAVDRDIPAPDLQAQMIACQFERLRVLTRATMSNVISPLGELCDAINACAIPEEYLLASKAFIQSRPASDGQEWRVFNTQIKFVEELCDMTERLRHCAPEQRKEALKQELQRITLPEEAFCPLGSCEDALQRFITIARTEGTVFTTRARAPTLIFFEVEMLTYLAASSPWLQRARSLTATSYVEGFQDNSGSQSEASLLGSTGAPSAFNSSLKESKNAIEMATSSDIAQALELNTLSENGGALSSQVASKADEDQQQAAAKLNDSRTTNEEELDSEEREEARDRVSSNPVPVLATVGKKKSGKKTKRGRSGSLVTATTKSLDSIIAACSDTLNSRRKRSMSEGEAFDSYNGYAQRKSSPLFNEVEKFTKDQLIRMAQNLEIDMLAVYPTSEGVFSGKDVVSWMTQNEIVFDETHAMWLGGELIDSGAIETATPEPNEADAPPSRKFSASKDATYRLRSESTTIPALRKPKSTGAANKTETSSVPSELSTPASPSLGAHEPISEENVSPDAHTSANHSDARSVSFSSSPSRSSGDHRESSSGFQVDTSNTSSTEDRRSTSQRGSFFEKFKPDDALSALHSVEDALQKHVFSHDDIDDVDKLRDDLLILKEQMEIIHEFVVDKQKQRQSAVGSAFGESFEEKRERLRQSSRHLQLSQSSNWDCVAFIVKSNDDLRQEVLCLQLIRQFHDIFQSADLPLRLLPYGIIATSASTGMIEYVKNATSLDGLKKRRGYTTLANHFLKTYGDVDSAPYKTAMTNFVRSMAAYSLACYFLQIKDRHNGNIMIDSEGHVVHIDYGFILGIAPGGRFSLETAPFKLTAEMVEAMGGTQSEYFKAYVIFLIQGFLALQQHADTVLMMIAIMAQESSCPCFLSQNPRDILSSTKRLFQLQMNQSQVIKHVLQLVRRSHNSYRTRQYDVFQRMTNGIVP</sequence>